<organism evidence="2 3">
    <name type="scientific">Saccharopolyspora erythraea</name>
    <name type="common">Streptomyces erythraeus</name>
    <dbReference type="NCBI Taxonomy" id="1836"/>
    <lineage>
        <taxon>Bacteria</taxon>
        <taxon>Bacillati</taxon>
        <taxon>Actinomycetota</taxon>
        <taxon>Actinomycetes</taxon>
        <taxon>Pseudonocardiales</taxon>
        <taxon>Pseudonocardiaceae</taxon>
        <taxon>Saccharopolyspora</taxon>
    </lineage>
</organism>
<accession>A0ABN1D978</accession>
<dbReference type="Gene3D" id="3.50.50.60">
    <property type="entry name" value="FAD/NAD(P)-binding domain"/>
    <property type="match status" value="1"/>
</dbReference>
<dbReference type="PANTHER" id="PTHR42923">
    <property type="entry name" value="PROTOPORPHYRINOGEN OXIDASE"/>
    <property type="match status" value="1"/>
</dbReference>
<evidence type="ECO:0000259" key="1">
    <source>
        <dbReference type="Pfam" id="PF01593"/>
    </source>
</evidence>
<dbReference type="InterPro" id="IPR002937">
    <property type="entry name" value="Amino_oxidase"/>
</dbReference>
<dbReference type="InterPro" id="IPR050464">
    <property type="entry name" value="Zeta_carotene_desat/Oxidored"/>
</dbReference>
<dbReference type="PANTHER" id="PTHR42923:SF17">
    <property type="entry name" value="AMINE OXIDASE DOMAIN-CONTAINING PROTEIN"/>
    <property type="match status" value="1"/>
</dbReference>
<evidence type="ECO:0000313" key="3">
    <source>
        <dbReference type="Proteomes" id="UP001500729"/>
    </source>
</evidence>
<comment type="caution">
    <text evidence="2">The sequence shown here is derived from an EMBL/GenBank/DDBJ whole genome shotgun (WGS) entry which is preliminary data.</text>
</comment>
<evidence type="ECO:0000313" key="2">
    <source>
        <dbReference type="EMBL" id="GAA0537711.1"/>
    </source>
</evidence>
<name>A0ABN1D978_SACER</name>
<dbReference type="RefSeq" id="WP_044547048.1">
    <property type="nucleotide sequence ID" value="NZ_BAAAGS010000028.1"/>
</dbReference>
<dbReference type="Pfam" id="PF01593">
    <property type="entry name" value="Amino_oxidase"/>
    <property type="match status" value="1"/>
</dbReference>
<keyword evidence="3" id="KW-1185">Reference proteome</keyword>
<gene>
    <name evidence="2" type="ORF">GCM10009533_41140</name>
</gene>
<sequence length="433" mass="48912">MSVRVAVVGAGAAGISAAHRLRSDADVTVFEASDRPGGHARTVEVTDDGRTLGLDTAFVVYNEPHYPEITRFFDHLGVATREHPGRFSFFDLDSPTAYVSEDFDLTAEQVRERYPDEFVRLWEEATRFYRESPRDFIRKRTDCPLGEYLDRNGYSEEFKYGFVVLVSTAAWSVPAERIWDMPASTVVAFFLAHGAEGLGGRAVPWRTVTGGSVHYVRAAVEELRRCGNEVRVNAPVTRVREQEDGVAVRTDEGVEHFDYAVLATHADDALAVLDRPTERQRMLEAVRYHRTRVDLHTDPAVMPADRGRWRSWNYGRLRGGGTQDSWVVYYLNELQGLTSEHDYFVTLDCPVPIDESRLIERFDYRHPIFTIDVRRMQPDIHSVNEGSRVKFAGSYFHSRRMGPDIVGSHESAFDSGSAAAESVRRDAADRAVA</sequence>
<dbReference type="Gene3D" id="3.30.70.1990">
    <property type="match status" value="1"/>
</dbReference>
<dbReference type="Proteomes" id="UP001500729">
    <property type="component" value="Unassembled WGS sequence"/>
</dbReference>
<dbReference type="Gene3D" id="1.10.405.20">
    <property type="match status" value="1"/>
</dbReference>
<reference evidence="2 3" key="1">
    <citation type="journal article" date="2019" name="Int. J. Syst. Evol. Microbiol.">
        <title>The Global Catalogue of Microorganisms (GCM) 10K type strain sequencing project: providing services to taxonomists for standard genome sequencing and annotation.</title>
        <authorList>
            <consortium name="The Broad Institute Genomics Platform"/>
            <consortium name="The Broad Institute Genome Sequencing Center for Infectious Disease"/>
            <person name="Wu L."/>
            <person name="Ma J."/>
        </authorList>
    </citation>
    <scope>NUCLEOTIDE SEQUENCE [LARGE SCALE GENOMIC DNA]</scope>
    <source>
        <strain evidence="2 3">JCM 10303</strain>
    </source>
</reference>
<feature type="domain" description="Amine oxidase" evidence="1">
    <location>
        <begin position="13"/>
        <end position="286"/>
    </location>
</feature>
<proteinExistence type="predicted"/>
<dbReference type="EMBL" id="BAAAGS010000028">
    <property type="protein sequence ID" value="GAA0537711.1"/>
    <property type="molecule type" value="Genomic_DNA"/>
</dbReference>
<protein>
    <submittedName>
        <fullName evidence="2">FAD-dependent oxidoreductase</fullName>
    </submittedName>
</protein>
<dbReference type="InterPro" id="IPR036188">
    <property type="entry name" value="FAD/NAD-bd_sf"/>
</dbReference>
<dbReference type="SUPFAM" id="SSF51905">
    <property type="entry name" value="FAD/NAD(P)-binding domain"/>
    <property type="match status" value="1"/>
</dbReference>